<dbReference type="SUPFAM" id="SSF55785">
    <property type="entry name" value="PYP-like sensor domain (PAS domain)"/>
    <property type="match status" value="1"/>
</dbReference>
<dbReference type="InterPro" id="IPR000014">
    <property type="entry name" value="PAS"/>
</dbReference>
<feature type="domain" description="PAS" evidence="1">
    <location>
        <begin position="239"/>
        <end position="304"/>
    </location>
</feature>
<protein>
    <submittedName>
        <fullName evidence="2">PAS domain S-box-containing protein</fullName>
    </submittedName>
</protein>
<feature type="domain" description="PAS" evidence="1">
    <location>
        <begin position="19"/>
        <end position="84"/>
    </location>
</feature>
<proteinExistence type="predicted"/>
<evidence type="ECO:0000313" key="2">
    <source>
        <dbReference type="EMBL" id="SHE34963.1"/>
    </source>
</evidence>
<dbReference type="InterPro" id="IPR013656">
    <property type="entry name" value="PAS_4"/>
</dbReference>
<reference evidence="2 3" key="1">
    <citation type="submission" date="2016-11" db="EMBL/GenBank/DDBJ databases">
        <authorList>
            <person name="Jaros S."/>
            <person name="Januszkiewicz K."/>
            <person name="Wedrychowicz H."/>
        </authorList>
    </citation>
    <scope>NUCLEOTIDE SEQUENCE [LARGE SCALE GENOMIC DNA]</scope>
    <source>
        <strain evidence="2 3">DSM 26897</strain>
    </source>
</reference>
<dbReference type="Gene3D" id="3.30.450.20">
    <property type="entry name" value="PAS domain"/>
    <property type="match status" value="1"/>
</dbReference>
<evidence type="ECO:0000259" key="1">
    <source>
        <dbReference type="SMART" id="SM00091"/>
    </source>
</evidence>
<evidence type="ECO:0000313" key="3">
    <source>
        <dbReference type="Proteomes" id="UP000184368"/>
    </source>
</evidence>
<dbReference type="OrthoDB" id="5645859at2"/>
<gene>
    <name evidence="2" type="ORF">SAMN05444008_101215</name>
</gene>
<dbReference type="EMBL" id="FQUO01000001">
    <property type="protein sequence ID" value="SHE34963.1"/>
    <property type="molecule type" value="Genomic_DNA"/>
</dbReference>
<dbReference type="CDD" id="cd00130">
    <property type="entry name" value="PAS"/>
    <property type="match status" value="1"/>
</dbReference>
<keyword evidence="3" id="KW-1185">Reference proteome</keyword>
<organism evidence="2 3">
    <name type="scientific">Cnuella takakiae</name>
    <dbReference type="NCBI Taxonomy" id="1302690"/>
    <lineage>
        <taxon>Bacteria</taxon>
        <taxon>Pseudomonadati</taxon>
        <taxon>Bacteroidota</taxon>
        <taxon>Chitinophagia</taxon>
        <taxon>Chitinophagales</taxon>
        <taxon>Chitinophagaceae</taxon>
        <taxon>Cnuella</taxon>
    </lineage>
</organism>
<dbReference type="InterPro" id="IPR035965">
    <property type="entry name" value="PAS-like_dom_sf"/>
</dbReference>
<dbReference type="Pfam" id="PF08448">
    <property type="entry name" value="PAS_4"/>
    <property type="match status" value="1"/>
</dbReference>
<dbReference type="NCBIfam" id="TIGR00229">
    <property type="entry name" value="sensory_box"/>
    <property type="match status" value="1"/>
</dbReference>
<dbReference type="SMART" id="SM00091">
    <property type="entry name" value="PAS"/>
    <property type="match status" value="2"/>
</dbReference>
<dbReference type="AlphaFoldDB" id="A0A1M4SRS4"/>
<accession>A0A1M4SRS4</accession>
<dbReference type="Proteomes" id="UP000184368">
    <property type="component" value="Unassembled WGS sequence"/>
</dbReference>
<dbReference type="STRING" id="1302690.BUE76_00640"/>
<dbReference type="RefSeq" id="WP_073039161.1">
    <property type="nucleotide sequence ID" value="NZ_FQUO01000001.1"/>
</dbReference>
<sequence>MTVDLKLINKPNLDTGVHPMIAGLLHAHPYPIIGVDKGGRAVFFNEAAKRILPLPNECRPRPYRQVERMLLASLWVDAEPEVLPWQDAQGLRLGTFYTYRLKAVPVINEVLHHFESSAILLDHQFRLLAHYPGNGAAALFFDTQAKAGSALRGLVPATEFGALYQRCCQCVQGLPVVYEVSAAGQQDTNLQLKFLPINIPEAQTPGILILVADYTNTRQQLQKQLLAQQIAEALSQSSEGFEAFMEQSPSMAWISDPQGCFQYFNRAQQQKLGTTQYLIGQPYEALFTPETAETCRSTLQEVLRTGTPAVTLQKALLTNGRIDTFRVVHFPIKVAGTMMVGCWATNITRELANQSKGLRMAAAQQRTLLRSVADAQERERNYLSHWLRDSVNQTLAACKLMLEMEGGGANSLQLKAQNLLQSSIATIKEKSEMLNGNIVRELGLIPAINSLCCNFPPVVAVSNRLTERQVQRWPRTFSLGSYRCIQAAGRLLQTIPVAEALQFELYCFRRHLIVNIHIGPNEALLDVLAQESFNDLANWAAYLGGKVSFPDDTIRLSIPVVKK</sequence>
<name>A0A1M4SRS4_9BACT</name>